<evidence type="ECO:0000256" key="3">
    <source>
        <dbReference type="ARBA" id="ARBA00022670"/>
    </source>
</evidence>
<feature type="region of interest" description="Disordered" evidence="7">
    <location>
        <begin position="3081"/>
        <end position="3100"/>
    </location>
</feature>
<protein>
    <recommendedName>
        <fullName evidence="2">ubiquitinyl hydrolase 1</fullName>
        <ecNumber evidence="2">3.4.19.12</ecNumber>
    </recommendedName>
</protein>
<keyword evidence="3" id="KW-0645">Protease</keyword>
<comment type="caution">
    <text evidence="11">The sequence shown here is derived from an EMBL/GenBank/DDBJ whole genome shotgun (WGS) entry which is preliminary data.</text>
</comment>
<dbReference type="InterPro" id="IPR022105">
    <property type="entry name" value="DUF3645"/>
</dbReference>
<dbReference type="GeneID" id="43597311"/>
<feature type="domain" description="DUF3645" evidence="9">
    <location>
        <begin position="2390"/>
        <end position="2422"/>
    </location>
</feature>
<reference evidence="11 12" key="1">
    <citation type="journal article" date="2018" name="IMA Fungus">
        <title>IMA Genome-F 9: Draft genome sequence of Annulohypoxylon stygium, Aspergillus mulundensis, Berkeleyomyces basicola (syn. Thielaviopsis basicola), Ceratocystis smalleyi, two Cercospora beticola strains, Coleophoma cylindrospora, Fusarium fracticaudum, Phialophora cf. hyalina, and Morchella septimelata.</title>
        <authorList>
            <person name="Wingfield B.D."/>
            <person name="Bills G.F."/>
            <person name="Dong Y."/>
            <person name="Huang W."/>
            <person name="Nel W.J."/>
            <person name="Swalarsk-Parry B.S."/>
            <person name="Vaghefi N."/>
            <person name="Wilken P.M."/>
            <person name="An Z."/>
            <person name="de Beer Z.W."/>
            <person name="De Vos L."/>
            <person name="Chen L."/>
            <person name="Duong T.A."/>
            <person name="Gao Y."/>
            <person name="Hammerbacher A."/>
            <person name="Kikkert J.R."/>
            <person name="Li Y."/>
            <person name="Li H."/>
            <person name="Li K."/>
            <person name="Li Q."/>
            <person name="Liu X."/>
            <person name="Ma X."/>
            <person name="Naidoo K."/>
            <person name="Pethybridge S.J."/>
            <person name="Sun J."/>
            <person name="Steenkamp E.T."/>
            <person name="van der Nest M.A."/>
            <person name="van Wyk S."/>
            <person name="Wingfield M.J."/>
            <person name="Xiong C."/>
            <person name="Yue Q."/>
            <person name="Zhang X."/>
        </authorList>
    </citation>
    <scope>NUCLEOTIDE SEQUENCE [LARGE SCALE GENOMIC DNA]</scope>
    <source>
        <strain evidence="11 12">BP 5553</strain>
    </source>
</reference>
<dbReference type="EMBL" id="NPIC01000003">
    <property type="protein sequence ID" value="RDL37029.1"/>
    <property type="molecule type" value="Genomic_DNA"/>
</dbReference>
<feature type="domain" description="DUF3638" evidence="8">
    <location>
        <begin position="2050"/>
        <end position="2273"/>
    </location>
</feature>
<evidence type="ECO:0000259" key="8">
    <source>
        <dbReference type="Pfam" id="PF12340"/>
    </source>
</evidence>
<keyword evidence="5" id="KW-0378">Hydrolase</keyword>
<evidence type="ECO:0000313" key="12">
    <source>
        <dbReference type="Proteomes" id="UP000254866"/>
    </source>
</evidence>
<dbReference type="InterPro" id="IPR046541">
    <property type="entry name" value="DUF6606"/>
</dbReference>
<evidence type="ECO:0000256" key="4">
    <source>
        <dbReference type="ARBA" id="ARBA00022786"/>
    </source>
</evidence>
<evidence type="ECO:0000256" key="2">
    <source>
        <dbReference type="ARBA" id="ARBA00012759"/>
    </source>
</evidence>
<dbReference type="EC" id="3.4.19.12" evidence="2"/>
<evidence type="ECO:0000256" key="1">
    <source>
        <dbReference type="ARBA" id="ARBA00000707"/>
    </source>
</evidence>
<comment type="catalytic activity">
    <reaction evidence="1">
        <text>Thiol-dependent hydrolysis of ester, thioester, amide, peptide and isopeptide bonds formed by the C-terminal Gly of ubiquitin (a 76-residue protein attached to proteins as an intracellular targeting signal).</text>
        <dbReference type="EC" id="3.4.19.12"/>
    </reaction>
</comment>
<keyword evidence="6" id="KW-0788">Thiol protease</keyword>
<dbReference type="PANTHER" id="PTHR13367">
    <property type="entry name" value="UBIQUITIN THIOESTERASE"/>
    <property type="match status" value="1"/>
</dbReference>
<dbReference type="InterPro" id="IPR051346">
    <property type="entry name" value="OTU_Deubiquitinase"/>
</dbReference>
<dbReference type="PANTHER" id="PTHR13367:SF32">
    <property type="entry name" value="DUF6606 DOMAIN-CONTAINING PROTEIN"/>
    <property type="match status" value="1"/>
</dbReference>
<dbReference type="Pfam" id="PF20255">
    <property type="entry name" value="DUF6606"/>
    <property type="match status" value="1"/>
</dbReference>
<evidence type="ECO:0000313" key="11">
    <source>
        <dbReference type="EMBL" id="RDL37029.1"/>
    </source>
</evidence>
<feature type="domain" description="DUF6606" evidence="10">
    <location>
        <begin position="14"/>
        <end position="281"/>
    </location>
</feature>
<dbReference type="OrthoDB" id="3182339at2759"/>
<evidence type="ECO:0000256" key="7">
    <source>
        <dbReference type="SAM" id="MobiDB-lite"/>
    </source>
</evidence>
<gene>
    <name evidence="11" type="ORF">BP5553_04462</name>
</gene>
<sequence length="3123" mass="355193">MSTSRISPAILEPLVNHLTLPARLPGQQDSRLYKIEQDLTSLLLDATKELQSAGLLVDSLRQSLQTSRVINASGRLLLSSLLTALRELPKSEFLVLHIVEQNAALVIRRDHPERNETVLFEAFEASARSEDVLASKSALQWDFPGCAVALPISEFEKPSFQTELAKFLEKASIESIKRFAACTNKAGSFTYETRDSVNPSLITQMLMTLLQVNGTRVYPSLLRKRVRDDVSWDGAENPWRRAPFWLVLRVAAQRHLTTLLGGGRGRIVYKFAICLVLAHILVESLNHLSPELVVHIRAKLCRRIVKLEVEKQGADVQLREHYVYMLGVFREVFLQSTATATKRLEDDWATFRRSIQRPVLPLPRRADERHLHLTLPNSASYLRNVLTVSLHRQAGFQSSITYTLAQHYDVSTTITKPGTAFANRYFVLSEIENKIERDLQSEPEHGSHGENRCLSIARLIKKYLAAAAGAYDFNPEQKSVMILRVMELWASLDRVVIKLFPLLRDYHLGFQSIIMDVLQLSRLQDMSRLQEIRAYIQERNATCKDPHKTLFGDPEKGCFAERYYDESTDSLRLGQLRQQIETAAEQARAMKEREWEDKCVKYEELVRQIAGTACLYVTDHLNIKVHASRQCKKCFHERERERFRIQAHEHPLPTNPVHAKAVVFELGCPKELAAYRDITWRIISTLALATLVEGDQPKEMLKDYSELRAYSQSMTSQFSLVSEKKSFLKTHYARRRFPVDLTDVCLPNGLKQFKYYDTTLNIWPGRQSKKTSFAHHCGITLPPTSPYASLLLSPEFSADGSGLSSYQVVASQTKCPSGLNVHEFMAFQSLVSGRTRRWPQILVELGSTNLNFSAESTTLLMGLLALQVGPSHKIDPLGAVHVAFRDEAFCKRFVEQLDQRLDNISPNYREVNCMETIISFILRLTLLADSFTAESVKLLEKARITTFNWLKALRSEVQIATDADISQRCSRYACWSALLCKRTFAIYVERGQLLEPPALRCFIECSITLQDNLVSDPATLPLLLRNALIRDLKMVHRMGDILRRSLEASPSSLVLSLESVWPDTELASTRSFSRFEFLEGKNQGWVKVTIDATSKALEQTIHFHLLEGHLLVMGKPVGKLPAEHRTSAVLQQLFGNQSLLTYPSSLPGMTYMLAILVHGHQIHLGFRNRMLVVRALVQNTVLELIPQDKFGNLRNFDLPASLLMNCVHWLDLETGIIEVRQQPDIWKSKPSNWTLNFYTRSATRRNVTLVDPQSPLFSRIARIFDRFEYRHHLTVFQPHKVPLSVELRRLELTFVVNGRNLLESPQLQAEIVIDQDAGTWYGLSSKIVMKDVIRRRDPRTQRFIHSTPGRQISIIVPIGDIRYKRYGPHVIIDVQNDGSYGRYTVNPVLKRLDCPAEPRLLYLKAQFHAYTSFVLPDSLTGRTGTEEAIPCLKSGYCQPWTPLTVGPQRSLHTLSKLTPRREYYPKDLKVMQKTLWDPQLTASIQHDSLRAVVQDILAKSEQLSMFASQKDEILSLEHGGEIHLTSRSQLRREAYERPNDESGGQQAFPDLEYFSRDRWINSPGRLNVIESTALIRDWPSKICTTQDLAGILQGWVNIGGCSSSFDKVLLSDLLNVQFDAEWGSIANLCRSCTFEDGYRLMFLFGIISFRQEADMAVVRTLISFALLMDLKHLQPPSWPGYNNFRPDHVPGVDYLVQLMSPCLTPYGGDERSTFEFVLGFKLRKKLECAELAHQQQQKNDATALANFLLEQWPCSELTIEGFSRPVLINIADAMDIIRPEWQRLSQNLELSKYIAQVQLVLDQHRATATVLSSNIEVREQEVLPTRIRGGEFPTLKKTLLRKTVLRPHTSAMFALDTVVVNHSPTHVPNSQRQKTNNILTSPISPGHKVPQVAWEIDELNKIIDQVTRSKSAVRQQYGNDLKQSLDALRGLKNLVVDEGEVTDLTNLSEAILKARNHTKERLNWLQETFERDDSRVIWLQQGGLWPIITPVTVLENLRSISRCVFGDGMKELITAYALCITSLQRLIRIEDAQQKSQYQRMIEEQRNLGHTNWNPQDQPDWLLLEIDANMLIRPVQVDVTLATTSPYSGSNSVLQMNMGQGKTSCIIPMSAVSLANGKSLLRVVIPKSLLLQTAQLLQARLGGLVGREIRHVPFSRKTPTHYTAIQAFHRIHKDIRDAHGVMLALPEHLLSFKLSGLQRLSDGRINEAKTMIKVQDWLTGKARDVLDECDSILAIRTQLIYPSGSQTTVDGHPHRWEIAEALLNRVSGHLWNLQKDYPRSIEVRRPQGGFPVAFFLRKDVEDQLIARLVDDIYHQRISILPSQGTNADLLVIKQFISDAKVSAHVAKSIQKIYPDNPSVKQTLHLLRGLFVHRILLMTLKKRWNVQYGLHPGRDPIAVPYTAKGCPSEQAEWGHPDVAILFTCLAFYYDGLSVPQLRQTLDHVLKSDDPSQTYDRFSQGSNLPDSLREWNAINIDDEAQLREIWQHVHYNVAAIDYFLNCFVFPRHAKQFQMKLQASGWDIPLMLLCHHSNDVNEVTEPYKPLTTGFSGTNDWKRMLPLTINQRDLPGLAHTNAEVLTYLLQPRNRRYVLAADFRGKHLSEIELLKKITGFGIRVLIDAGAQILEMTNYALAKVWLQIFTEPPAAVYFDEKNRPMVLYRKGYQIPLLASPFADDLGECLVYLDEAHTRGTDLKFPPNAKGALTLGLGQPKDHTVQAAMRLRQLSTSQSVVFFAPPEVHQSIMDLRKYKSGAVIDSYDVICWLLEQTCSEIELLQPLYFSQGIDFCRRAQAALDNQDFLADSDHRKIYLASLRCIEQQTLEQLYGFNIKAKTFTTSGKLSPSIATFKKELDKRRKGFQDSGNAVHGSVLQEVEQEREISHEVEAIREVQKPVHYQSHNFPGLHKDIIAFAKTGRLAAGATTFVEAFVALGNGTALGRKYGINSNAVSCRLHVSYQFTKTVNSPLDRPLDQFQRPVNWAIFSVLTDVAVIVIPEEAEQLLRLMHGAESSPTHLLAYAAPVTRKMLHFNDFRYYSVPSLPKDWEAPMWFRIELGIFAARLYFPYSEYTYLLQYLGIKHNGSKLEEETEDSGPEVDVVDDTNKEPELSAKKYELPAFTRKPLSFLQE</sequence>
<evidence type="ECO:0000256" key="5">
    <source>
        <dbReference type="ARBA" id="ARBA00022801"/>
    </source>
</evidence>
<dbReference type="Pfam" id="PF12359">
    <property type="entry name" value="DUF3645"/>
    <property type="match status" value="1"/>
</dbReference>
<feature type="compositionally biased region" description="Acidic residues" evidence="7">
    <location>
        <begin position="3082"/>
        <end position="3095"/>
    </location>
</feature>
<keyword evidence="4" id="KW-0833">Ubl conjugation pathway</keyword>
<dbReference type="GO" id="GO:0004843">
    <property type="term" value="F:cysteine-type deubiquitinase activity"/>
    <property type="evidence" value="ECO:0007669"/>
    <property type="project" value="UniProtKB-EC"/>
</dbReference>
<dbReference type="Pfam" id="PF12340">
    <property type="entry name" value="DUF3638"/>
    <property type="match status" value="1"/>
</dbReference>
<proteinExistence type="predicted"/>
<evidence type="ECO:0000259" key="10">
    <source>
        <dbReference type="Pfam" id="PF20255"/>
    </source>
</evidence>
<accession>A0A370TND2</accession>
<keyword evidence="12" id="KW-1185">Reference proteome</keyword>
<dbReference type="InterPro" id="IPR022099">
    <property type="entry name" value="DUF3638"/>
</dbReference>
<dbReference type="GO" id="GO:0006508">
    <property type="term" value="P:proteolysis"/>
    <property type="evidence" value="ECO:0007669"/>
    <property type="project" value="UniProtKB-KW"/>
</dbReference>
<evidence type="ECO:0000256" key="6">
    <source>
        <dbReference type="ARBA" id="ARBA00022807"/>
    </source>
</evidence>
<name>A0A370TND2_9HELO</name>
<dbReference type="RefSeq" id="XP_031869685.1">
    <property type="nucleotide sequence ID" value="XM_032013085.1"/>
</dbReference>
<dbReference type="Proteomes" id="UP000254866">
    <property type="component" value="Unassembled WGS sequence"/>
</dbReference>
<evidence type="ECO:0000259" key="9">
    <source>
        <dbReference type="Pfam" id="PF12359"/>
    </source>
</evidence>
<dbReference type="STRING" id="2656787.A0A370TND2"/>
<organism evidence="11 12">
    <name type="scientific">Venustampulla echinocandica</name>
    <dbReference type="NCBI Taxonomy" id="2656787"/>
    <lineage>
        <taxon>Eukaryota</taxon>
        <taxon>Fungi</taxon>
        <taxon>Dikarya</taxon>
        <taxon>Ascomycota</taxon>
        <taxon>Pezizomycotina</taxon>
        <taxon>Leotiomycetes</taxon>
        <taxon>Helotiales</taxon>
        <taxon>Pleuroascaceae</taxon>
        <taxon>Venustampulla</taxon>
    </lineage>
</organism>